<dbReference type="Gramene" id="Ma08_t18350.1">
    <property type="protein sequence ID" value="Ma08_p18350.1"/>
    <property type="gene ID" value="Ma08_g18350"/>
</dbReference>
<proteinExistence type="predicted"/>
<keyword evidence="2" id="KW-1185">Reference proteome</keyword>
<dbReference type="EnsemblPlants" id="Ma08_t18350.1">
    <property type="protein sequence ID" value="Ma08_p18350.1"/>
    <property type="gene ID" value="Ma08_g18350"/>
</dbReference>
<sequence>MCLEPKIYLIRVSKINQKKRVKLHKMK</sequence>
<accession>A0A804K814</accession>
<evidence type="ECO:0000313" key="2">
    <source>
        <dbReference type="Proteomes" id="UP000012960"/>
    </source>
</evidence>
<dbReference type="Proteomes" id="UP000012960">
    <property type="component" value="Unplaced"/>
</dbReference>
<organism evidence="1 2">
    <name type="scientific">Musa acuminata subsp. malaccensis</name>
    <name type="common">Wild banana</name>
    <name type="synonym">Musa malaccensis</name>
    <dbReference type="NCBI Taxonomy" id="214687"/>
    <lineage>
        <taxon>Eukaryota</taxon>
        <taxon>Viridiplantae</taxon>
        <taxon>Streptophyta</taxon>
        <taxon>Embryophyta</taxon>
        <taxon>Tracheophyta</taxon>
        <taxon>Spermatophyta</taxon>
        <taxon>Magnoliopsida</taxon>
        <taxon>Liliopsida</taxon>
        <taxon>Zingiberales</taxon>
        <taxon>Musaceae</taxon>
        <taxon>Musa</taxon>
    </lineage>
</organism>
<name>A0A804K814_MUSAM</name>
<reference evidence="1" key="1">
    <citation type="submission" date="2021-05" db="UniProtKB">
        <authorList>
            <consortium name="EnsemblPlants"/>
        </authorList>
    </citation>
    <scope>IDENTIFICATION</scope>
    <source>
        <strain evidence="1">subsp. malaccensis</strain>
    </source>
</reference>
<dbReference type="AlphaFoldDB" id="A0A804K814"/>
<dbReference type="InParanoid" id="A0A804K814"/>
<protein>
    <submittedName>
        <fullName evidence="1">Uncharacterized protein</fullName>
    </submittedName>
</protein>
<evidence type="ECO:0000313" key="1">
    <source>
        <dbReference type="EnsemblPlants" id="Ma08_p18350.1"/>
    </source>
</evidence>